<evidence type="ECO:0000256" key="1">
    <source>
        <dbReference type="SAM" id="MobiDB-lite"/>
    </source>
</evidence>
<comment type="caution">
    <text evidence="2">The sequence shown here is derived from an EMBL/GenBank/DDBJ whole genome shotgun (WGS) entry which is preliminary data.</text>
</comment>
<dbReference type="OrthoDB" id="10010946at2"/>
<accession>A0A660LHA4</accession>
<proteinExistence type="predicted"/>
<reference evidence="2 3" key="1">
    <citation type="submission" date="2018-10" db="EMBL/GenBank/DDBJ databases">
        <title>Genomic Encyclopedia of Archaeal and Bacterial Type Strains, Phase II (KMG-II): from individual species to whole genera.</title>
        <authorList>
            <person name="Goeker M."/>
        </authorList>
    </citation>
    <scope>NUCLEOTIDE SEQUENCE [LARGE SCALE GENOMIC DNA]</scope>
    <source>
        <strain evidence="2 3">DSM 14954</strain>
    </source>
</reference>
<keyword evidence="3" id="KW-1185">Reference proteome</keyword>
<sequence length="86" mass="9413">MTEHDKQADRLEHEADSLEQRSDRLGEDIAGAKEKVEEMRQDETVPTADTPESGLPPEANYTTRGDQPPEGPGDGDLPAPEPDETD</sequence>
<dbReference type="EMBL" id="RBIL01000001">
    <property type="protein sequence ID" value="RKQ92354.1"/>
    <property type="molecule type" value="Genomic_DNA"/>
</dbReference>
<feature type="compositionally biased region" description="Basic and acidic residues" evidence="1">
    <location>
        <begin position="1"/>
        <end position="43"/>
    </location>
</feature>
<feature type="region of interest" description="Disordered" evidence="1">
    <location>
        <begin position="1"/>
        <end position="86"/>
    </location>
</feature>
<name>A0A660LHA4_9ACTN</name>
<gene>
    <name evidence="2" type="ORF">C8N24_2200</name>
</gene>
<protein>
    <submittedName>
        <fullName evidence="2">Uncharacterized protein</fullName>
    </submittedName>
</protein>
<evidence type="ECO:0000313" key="2">
    <source>
        <dbReference type="EMBL" id="RKQ92354.1"/>
    </source>
</evidence>
<dbReference type="AlphaFoldDB" id="A0A660LHA4"/>
<dbReference type="Proteomes" id="UP000278962">
    <property type="component" value="Unassembled WGS sequence"/>
</dbReference>
<dbReference type="RefSeq" id="WP_121250055.1">
    <property type="nucleotide sequence ID" value="NZ_RBIL01000001.1"/>
</dbReference>
<evidence type="ECO:0000313" key="3">
    <source>
        <dbReference type="Proteomes" id="UP000278962"/>
    </source>
</evidence>
<organism evidence="2 3">
    <name type="scientific">Solirubrobacter pauli</name>
    <dbReference type="NCBI Taxonomy" id="166793"/>
    <lineage>
        <taxon>Bacteria</taxon>
        <taxon>Bacillati</taxon>
        <taxon>Actinomycetota</taxon>
        <taxon>Thermoleophilia</taxon>
        <taxon>Solirubrobacterales</taxon>
        <taxon>Solirubrobacteraceae</taxon>
        <taxon>Solirubrobacter</taxon>
    </lineage>
</organism>